<feature type="domain" description="Peptidase C14 caspase" evidence="2">
    <location>
        <begin position="30"/>
        <end position="103"/>
    </location>
</feature>
<name>A0A2G9GE47_9LAMI</name>
<gene>
    <name evidence="3" type="ORF">CDL12_23911</name>
</gene>
<dbReference type="GO" id="GO:0004197">
    <property type="term" value="F:cysteine-type endopeptidase activity"/>
    <property type="evidence" value="ECO:0007669"/>
    <property type="project" value="InterPro"/>
</dbReference>
<dbReference type="InterPro" id="IPR050452">
    <property type="entry name" value="Metacaspase"/>
</dbReference>
<dbReference type="Gene3D" id="3.40.50.12660">
    <property type="match status" value="1"/>
</dbReference>
<dbReference type="PANTHER" id="PTHR48104">
    <property type="entry name" value="METACASPASE-4"/>
    <property type="match status" value="1"/>
</dbReference>
<dbReference type="AlphaFoldDB" id="A0A2G9GE47"/>
<dbReference type="Proteomes" id="UP000231279">
    <property type="component" value="Unassembled WGS sequence"/>
</dbReference>
<comment type="similarity">
    <text evidence="1">Belongs to the peptidase C14B family.</text>
</comment>
<evidence type="ECO:0000259" key="2">
    <source>
        <dbReference type="Pfam" id="PF00656"/>
    </source>
</evidence>
<evidence type="ECO:0000313" key="4">
    <source>
        <dbReference type="Proteomes" id="UP000231279"/>
    </source>
</evidence>
<dbReference type="STRING" id="429701.A0A2G9GE47"/>
<reference evidence="4" key="1">
    <citation type="journal article" date="2018" name="Gigascience">
        <title>Genome assembly of the Pink Ipe (Handroanthus impetiginosus, Bignoniaceae), a highly valued, ecologically keystone Neotropical timber forest tree.</title>
        <authorList>
            <person name="Silva-Junior O.B."/>
            <person name="Grattapaglia D."/>
            <person name="Novaes E."/>
            <person name="Collevatti R.G."/>
        </authorList>
    </citation>
    <scope>NUCLEOTIDE SEQUENCE [LARGE SCALE GENOMIC DNA]</scope>
    <source>
        <strain evidence="4">cv. UFG-1</strain>
    </source>
</reference>
<accession>A0A2G9GE47</accession>
<dbReference type="EMBL" id="NKXS01005480">
    <property type="protein sequence ID" value="PIN03561.1"/>
    <property type="molecule type" value="Genomic_DNA"/>
</dbReference>
<dbReference type="GO" id="GO:0005737">
    <property type="term" value="C:cytoplasm"/>
    <property type="evidence" value="ECO:0007669"/>
    <property type="project" value="TreeGrafter"/>
</dbReference>
<organism evidence="3 4">
    <name type="scientific">Handroanthus impetiginosus</name>
    <dbReference type="NCBI Taxonomy" id="429701"/>
    <lineage>
        <taxon>Eukaryota</taxon>
        <taxon>Viridiplantae</taxon>
        <taxon>Streptophyta</taxon>
        <taxon>Embryophyta</taxon>
        <taxon>Tracheophyta</taxon>
        <taxon>Spermatophyta</taxon>
        <taxon>Magnoliopsida</taxon>
        <taxon>eudicotyledons</taxon>
        <taxon>Gunneridae</taxon>
        <taxon>Pentapetalae</taxon>
        <taxon>asterids</taxon>
        <taxon>lamiids</taxon>
        <taxon>Lamiales</taxon>
        <taxon>Bignoniaceae</taxon>
        <taxon>Crescentiina</taxon>
        <taxon>Tabebuia alliance</taxon>
        <taxon>Handroanthus</taxon>
    </lineage>
</organism>
<dbReference type="GO" id="GO:0006508">
    <property type="term" value="P:proteolysis"/>
    <property type="evidence" value="ECO:0007669"/>
    <property type="project" value="InterPro"/>
</dbReference>
<protein>
    <recommendedName>
        <fullName evidence="2">Peptidase C14 caspase domain-containing protein</fullName>
    </recommendedName>
</protein>
<comment type="caution">
    <text evidence="3">The sequence shown here is derived from an EMBL/GenBank/DDBJ whole genome shotgun (WGS) entry which is preliminary data.</text>
</comment>
<sequence>MRDLLVEQFHYPIESILILAGRSAWGLIGFYFSGHGLRQRDLNGDEVDGFDETICPADFQTNGMIFDDDINEPIVRPLIPGVTLHAIFDSCHSGTVLDLPYAYNISTILQVLFISSRNILTP</sequence>
<dbReference type="OrthoDB" id="3223806at2759"/>
<dbReference type="PANTHER" id="PTHR48104:SF2">
    <property type="entry name" value="METACASPASE-1-LIKE ISOFORM X1"/>
    <property type="match status" value="1"/>
</dbReference>
<dbReference type="Pfam" id="PF00656">
    <property type="entry name" value="Peptidase_C14"/>
    <property type="match status" value="1"/>
</dbReference>
<dbReference type="InterPro" id="IPR011600">
    <property type="entry name" value="Pept_C14_caspase"/>
</dbReference>
<proteinExistence type="inferred from homology"/>
<evidence type="ECO:0000313" key="3">
    <source>
        <dbReference type="EMBL" id="PIN03561.1"/>
    </source>
</evidence>
<keyword evidence="4" id="KW-1185">Reference proteome</keyword>
<evidence type="ECO:0000256" key="1">
    <source>
        <dbReference type="ARBA" id="ARBA00009005"/>
    </source>
</evidence>